<protein>
    <submittedName>
        <fullName evidence="1">U exon</fullName>
    </submittedName>
</protein>
<name>A0A291P171_9ADEN</name>
<reference evidence="1" key="1">
    <citation type="journal article" date="2017" name="Diagn. Microbiol. Infect. Dis.">
        <title>The probe target mutation G18913A of adenovirus type 5 is not associated with underquantification in a generic adenovirus real time PCR.</title>
        <authorList>
            <person name="Heim A."/>
            <person name="Dhingra A."/>
            <person name="Ganzenmueller T."/>
        </authorList>
    </citation>
    <scope>NUCLEOTIDE SEQUENCE [LARGE SCALE GENOMIC DNA]</scope>
    <source>
        <strain evidence="1">HAdV-5var</strain>
    </source>
</reference>
<accession>A0A291P171</accession>
<proteinExistence type="predicted"/>
<evidence type="ECO:0000313" key="1">
    <source>
        <dbReference type="EMBL" id="ATJ44673.1"/>
    </source>
</evidence>
<dbReference type="Proteomes" id="UP000316891">
    <property type="component" value="Segment"/>
</dbReference>
<dbReference type="EMBL" id="MF681662">
    <property type="protein sequence ID" value="ATJ44673.1"/>
    <property type="molecule type" value="Genomic_DNA"/>
</dbReference>
<feature type="non-terminal residue" evidence="1">
    <location>
        <position position="54"/>
    </location>
</feature>
<organism evidence="1">
    <name type="scientific">Human mastadenovirus C</name>
    <dbReference type="NCBI Taxonomy" id="129951"/>
    <lineage>
        <taxon>Viruses</taxon>
        <taxon>Varidnaviria</taxon>
        <taxon>Bamfordvirae</taxon>
        <taxon>Preplasmiviricota</taxon>
        <taxon>Polisuviricotina</taxon>
        <taxon>Pharingeaviricetes</taxon>
        <taxon>Rowavirales</taxon>
        <taxon>Adenoviridae</taxon>
        <taxon>Mastadenovirus</taxon>
        <taxon>Mastadenovirus caesari</taxon>
    </lineage>
</organism>
<feature type="non-terminal residue" evidence="1">
    <location>
        <position position="1"/>
    </location>
</feature>
<sequence>LKSVSKFLSSLFSSTSLPSSQLWYCSFLLAANFLHNLNGMSVSSCSCPSAPTIF</sequence>